<dbReference type="PANTHER" id="PTHR46577">
    <property type="entry name" value="HTH-TYPE TRANSCRIPTIONAL REGULATORY PROTEIN GABR"/>
    <property type="match status" value="1"/>
</dbReference>
<dbReference type="InterPro" id="IPR015424">
    <property type="entry name" value="PyrdxlP-dep_Trfase"/>
</dbReference>
<dbReference type="AlphaFoldDB" id="A0A9D2SDP6"/>
<dbReference type="CDD" id="cd07377">
    <property type="entry name" value="WHTH_GntR"/>
    <property type="match status" value="1"/>
</dbReference>
<dbReference type="PANTHER" id="PTHR46577:SF1">
    <property type="entry name" value="HTH-TYPE TRANSCRIPTIONAL REGULATORY PROTEIN GABR"/>
    <property type="match status" value="1"/>
</dbReference>
<keyword evidence="3" id="KW-0805">Transcription regulation</keyword>
<dbReference type="Pfam" id="PF00392">
    <property type="entry name" value="GntR"/>
    <property type="match status" value="1"/>
</dbReference>
<dbReference type="Gene3D" id="1.10.10.10">
    <property type="entry name" value="Winged helix-like DNA-binding domain superfamily/Winged helix DNA-binding domain"/>
    <property type="match status" value="1"/>
</dbReference>
<dbReference type="PROSITE" id="PS50949">
    <property type="entry name" value="HTH_GNTR"/>
    <property type="match status" value="1"/>
</dbReference>
<organism evidence="7 8">
    <name type="scientific">Candidatus Eisenbergiella merdigallinarum</name>
    <dbReference type="NCBI Taxonomy" id="2838552"/>
    <lineage>
        <taxon>Bacteria</taxon>
        <taxon>Bacillati</taxon>
        <taxon>Bacillota</taxon>
        <taxon>Clostridia</taxon>
        <taxon>Lachnospirales</taxon>
        <taxon>Lachnospiraceae</taxon>
        <taxon>Eisenbergiella</taxon>
    </lineage>
</organism>
<dbReference type="InterPro" id="IPR051446">
    <property type="entry name" value="HTH_trans_reg/aminotransferase"/>
</dbReference>
<keyword evidence="4" id="KW-0238">DNA-binding</keyword>
<dbReference type="EMBL" id="DWXE01000041">
    <property type="protein sequence ID" value="HJB92029.1"/>
    <property type="molecule type" value="Genomic_DNA"/>
</dbReference>
<dbReference type="GO" id="GO:0003677">
    <property type="term" value="F:DNA binding"/>
    <property type="evidence" value="ECO:0007669"/>
    <property type="project" value="UniProtKB-KW"/>
</dbReference>
<dbReference type="Gene3D" id="3.40.640.10">
    <property type="entry name" value="Type I PLP-dependent aspartate aminotransferase-like (Major domain)"/>
    <property type="match status" value="1"/>
</dbReference>
<dbReference type="GO" id="GO:0008483">
    <property type="term" value="F:transaminase activity"/>
    <property type="evidence" value="ECO:0007669"/>
    <property type="project" value="UniProtKB-KW"/>
</dbReference>
<evidence type="ECO:0000313" key="7">
    <source>
        <dbReference type="EMBL" id="HJB92029.1"/>
    </source>
</evidence>
<dbReference type="InterPro" id="IPR036388">
    <property type="entry name" value="WH-like_DNA-bd_sf"/>
</dbReference>
<dbReference type="InterPro" id="IPR004839">
    <property type="entry name" value="Aminotransferase_I/II_large"/>
</dbReference>
<comment type="caution">
    <text evidence="7">The sequence shown here is derived from an EMBL/GenBank/DDBJ whole genome shotgun (WGS) entry which is preliminary data.</text>
</comment>
<dbReference type="GO" id="GO:0003700">
    <property type="term" value="F:DNA-binding transcription factor activity"/>
    <property type="evidence" value="ECO:0007669"/>
    <property type="project" value="InterPro"/>
</dbReference>
<dbReference type="PRINTS" id="PR00035">
    <property type="entry name" value="HTHGNTR"/>
</dbReference>
<keyword evidence="5" id="KW-0804">Transcription</keyword>
<evidence type="ECO:0000256" key="2">
    <source>
        <dbReference type="ARBA" id="ARBA00022898"/>
    </source>
</evidence>
<gene>
    <name evidence="7" type="ORF">H9763_11275</name>
</gene>
<dbReference type="InterPro" id="IPR015421">
    <property type="entry name" value="PyrdxlP-dep_Trfase_major"/>
</dbReference>
<keyword evidence="2" id="KW-0663">Pyridoxal phosphate</keyword>
<dbReference type="SMART" id="SM00345">
    <property type="entry name" value="HTH_GNTR"/>
    <property type="match status" value="1"/>
</dbReference>
<sequence length="467" mass="52773">MQDLVIVWKNDGSHLYEQIYEHIKEEIRKGKLLYREKLPSTRSLAVYLQVSRSTVELAYEQLLSEGYIESVPYRGYYVARVEELYRIQEEGEREAAAQETKEKGFAADFSPNAVDMRFFPFGIWRRLTRAILSQDNVSAFSLGQAKGDRQLRDTIARYLHASRGVNCSPDQLIIGAGNDFLLMLLCRLLDGDGTVAFENPTYPKAYRIFRLFSGRAVTVPSDEGGIRVGSLEAAGAKAVYVMPSHQYPSGRIMPIGRRLELLSWAMEGEGRYVIEDDYDSEFRYRGKPVPSLQASDTAGKVIYIGTFSKSIAPAIRVSYMVLPKKLLRRYEKQFASFSSTVSRIDQAVLDAFIREGAFERHLNRMRKVYKEKHDRLLEELRPLTKDFRISGENAGLHVLLTDRRGRGEEELVRRAREAGVRVYGISEAMVEPGEAKGGPATVLLGFGGLTKEEISGGIALLKEAWKN</sequence>
<dbReference type="Pfam" id="PF00155">
    <property type="entry name" value="Aminotran_1_2"/>
    <property type="match status" value="1"/>
</dbReference>
<name>A0A9D2SDP6_9FIRM</name>
<dbReference type="InterPro" id="IPR036390">
    <property type="entry name" value="WH_DNA-bd_sf"/>
</dbReference>
<protein>
    <submittedName>
        <fullName evidence="7">PLP-dependent aminotransferase family protein</fullName>
    </submittedName>
</protein>
<comment type="similarity">
    <text evidence="1">In the C-terminal section; belongs to the class-I pyridoxal-phosphate-dependent aminotransferase family.</text>
</comment>
<dbReference type="Proteomes" id="UP000886883">
    <property type="component" value="Unassembled WGS sequence"/>
</dbReference>
<evidence type="ECO:0000256" key="4">
    <source>
        <dbReference type="ARBA" id="ARBA00023125"/>
    </source>
</evidence>
<accession>A0A9D2SDP6</accession>
<dbReference type="GO" id="GO:0030170">
    <property type="term" value="F:pyridoxal phosphate binding"/>
    <property type="evidence" value="ECO:0007669"/>
    <property type="project" value="InterPro"/>
</dbReference>
<evidence type="ECO:0000259" key="6">
    <source>
        <dbReference type="PROSITE" id="PS50949"/>
    </source>
</evidence>
<evidence type="ECO:0000256" key="1">
    <source>
        <dbReference type="ARBA" id="ARBA00005384"/>
    </source>
</evidence>
<dbReference type="InterPro" id="IPR000524">
    <property type="entry name" value="Tscrpt_reg_HTH_GntR"/>
</dbReference>
<evidence type="ECO:0000256" key="3">
    <source>
        <dbReference type="ARBA" id="ARBA00023015"/>
    </source>
</evidence>
<proteinExistence type="inferred from homology"/>
<dbReference type="SUPFAM" id="SSF53383">
    <property type="entry name" value="PLP-dependent transferases"/>
    <property type="match status" value="1"/>
</dbReference>
<dbReference type="SUPFAM" id="SSF46785">
    <property type="entry name" value="Winged helix' DNA-binding domain"/>
    <property type="match status" value="1"/>
</dbReference>
<keyword evidence="7" id="KW-0808">Transferase</keyword>
<reference evidence="7" key="2">
    <citation type="submission" date="2021-04" db="EMBL/GenBank/DDBJ databases">
        <authorList>
            <person name="Gilroy R."/>
        </authorList>
    </citation>
    <scope>NUCLEOTIDE SEQUENCE</scope>
    <source>
        <strain evidence="7">USAMLcec3-2134</strain>
    </source>
</reference>
<keyword evidence="7" id="KW-0032">Aminotransferase</keyword>
<reference evidence="7" key="1">
    <citation type="journal article" date="2021" name="PeerJ">
        <title>Extensive microbial diversity within the chicken gut microbiome revealed by metagenomics and culture.</title>
        <authorList>
            <person name="Gilroy R."/>
            <person name="Ravi A."/>
            <person name="Getino M."/>
            <person name="Pursley I."/>
            <person name="Horton D.L."/>
            <person name="Alikhan N.F."/>
            <person name="Baker D."/>
            <person name="Gharbi K."/>
            <person name="Hall N."/>
            <person name="Watson M."/>
            <person name="Adriaenssens E.M."/>
            <person name="Foster-Nyarko E."/>
            <person name="Jarju S."/>
            <person name="Secka A."/>
            <person name="Antonio M."/>
            <person name="Oren A."/>
            <person name="Chaudhuri R.R."/>
            <person name="La Ragione R."/>
            <person name="Hildebrand F."/>
            <person name="Pallen M.J."/>
        </authorList>
    </citation>
    <scope>NUCLEOTIDE SEQUENCE</scope>
    <source>
        <strain evidence="7">USAMLcec3-2134</strain>
    </source>
</reference>
<evidence type="ECO:0000313" key="8">
    <source>
        <dbReference type="Proteomes" id="UP000886883"/>
    </source>
</evidence>
<feature type="domain" description="HTH gntR-type" evidence="6">
    <location>
        <begin position="13"/>
        <end position="81"/>
    </location>
</feature>
<dbReference type="CDD" id="cd00609">
    <property type="entry name" value="AAT_like"/>
    <property type="match status" value="1"/>
</dbReference>
<evidence type="ECO:0000256" key="5">
    <source>
        <dbReference type="ARBA" id="ARBA00023163"/>
    </source>
</evidence>